<evidence type="ECO:0000313" key="2">
    <source>
        <dbReference type="EMBL" id="KAF9870226.1"/>
    </source>
</evidence>
<keyword evidence="1" id="KW-0732">Signal</keyword>
<accession>A0A9P6LEL5</accession>
<dbReference type="Proteomes" id="UP000781932">
    <property type="component" value="Unassembled WGS sequence"/>
</dbReference>
<feature type="chain" id="PRO_5040236192" evidence="1">
    <location>
        <begin position="21"/>
        <end position="211"/>
    </location>
</feature>
<evidence type="ECO:0000313" key="3">
    <source>
        <dbReference type="Proteomes" id="UP000781932"/>
    </source>
</evidence>
<name>A0A9P6LEL5_9PEZI</name>
<organism evidence="2 3">
    <name type="scientific">Colletotrichum karsti</name>
    <dbReference type="NCBI Taxonomy" id="1095194"/>
    <lineage>
        <taxon>Eukaryota</taxon>
        <taxon>Fungi</taxon>
        <taxon>Dikarya</taxon>
        <taxon>Ascomycota</taxon>
        <taxon>Pezizomycotina</taxon>
        <taxon>Sordariomycetes</taxon>
        <taxon>Hypocreomycetidae</taxon>
        <taxon>Glomerellales</taxon>
        <taxon>Glomerellaceae</taxon>
        <taxon>Colletotrichum</taxon>
        <taxon>Colletotrichum boninense species complex</taxon>
    </lineage>
</organism>
<proteinExistence type="predicted"/>
<dbReference type="GeneID" id="62168099"/>
<reference evidence="2" key="2">
    <citation type="submission" date="2020-11" db="EMBL/GenBank/DDBJ databases">
        <title>Whole genome sequencing of Colletotrichum sp.</title>
        <authorList>
            <person name="Li H."/>
        </authorList>
    </citation>
    <scope>NUCLEOTIDE SEQUENCE</scope>
    <source>
        <strain evidence="2">CkLH20</strain>
    </source>
</reference>
<evidence type="ECO:0000256" key="1">
    <source>
        <dbReference type="SAM" id="SignalP"/>
    </source>
</evidence>
<dbReference type="AlphaFoldDB" id="A0A9P6LEL5"/>
<sequence>MHFNLNIVLITAAILAQAEGGLIGDRQATCKNCPLNPGNVVKQIFEMVTNRQSHTDCRWEATFGLPEDLGGPEKPSYDHLIRVNYNEKDNTCSVETNNRVEAMGDNIYCIQGGCGIKEVTDTHAVVAWGACVIKDTVNFTPDQAMGTRECTDAQGEIKFARFHDSDHCDGSEMLSASVGGRDHRDFSPTERSGGSFWGGVVTFCSALSNGS</sequence>
<dbReference type="RefSeq" id="XP_038739687.1">
    <property type="nucleotide sequence ID" value="XM_038895025.1"/>
</dbReference>
<keyword evidence="3" id="KW-1185">Reference proteome</keyword>
<feature type="signal peptide" evidence="1">
    <location>
        <begin position="1"/>
        <end position="20"/>
    </location>
</feature>
<comment type="caution">
    <text evidence="2">The sequence shown here is derived from an EMBL/GenBank/DDBJ whole genome shotgun (WGS) entry which is preliminary data.</text>
</comment>
<dbReference type="EMBL" id="JAATWM020000057">
    <property type="protein sequence ID" value="KAF9870226.1"/>
    <property type="molecule type" value="Genomic_DNA"/>
</dbReference>
<protein>
    <submittedName>
        <fullName evidence="2">Uncharacterized protein</fullName>
    </submittedName>
</protein>
<gene>
    <name evidence="2" type="ORF">CkaCkLH20_12312</name>
</gene>
<dbReference type="OrthoDB" id="5205431at2759"/>
<reference evidence="2" key="1">
    <citation type="submission" date="2020-03" db="EMBL/GenBank/DDBJ databases">
        <authorList>
            <person name="He L."/>
        </authorList>
    </citation>
    <scope>NUCLEOTIDE SEQUENCE</scope>
    <source>
        <strain evidence="2">CkLH20</strain>
    </source>
</reference>